<dbReference type="CDD" id="cd02509">
    <property type="entry name" value="GDP-M1P_Guanylyltransferase"/>
    <property type="match status" value="1"/>
</dbReference>
<dbReference type="InterPro" id="IPR029044">
    <property type="entry name" value="Nucleotide-diphossugar_trans"/>
</dbReference>
<evidence type="ECO:0000256" key="18">
    <source>
        <dbReference type="ARBA" id="ARBA00057590"/>
    </source>
</evidence>
<gene>
    <name evidence="24" type="ORF">FEA48_24490</name>
</gene>
<comment type="similarity">
    <text evidence="5 20">Belongs to the mannose-6-phosphate isomerase type 2 family.</text>
</comment>
<dbReference type="InterPro" id="IPR011051">
    <property type="entry name" value="RmlC_Cupin_sf"/>
</dbReference>
<dbReference type="AlphaFoldDB" id="A0A5R8ZX77"/>
<evidence type="ECO:0000256" key="4">
    <source>
        <dbReference type="ARBA" id="ARBA00004823"/>
    </source>
</evidence>
<keyword evidence="9 24" id="KW-0808">Transferase</keyword>
<dbReference type="GO" id="GO:0005525">
    <property type="term" value="F:GTP binding"/>
    <property type="evidence" value="ECO:0007669"/>
    <property type="project" value="UniProtKB-KW"/>
</dbReference>
<evidence type="ECO:0000256" key="20">
    <source>
        <dbReference type="RuleBase" id="RU004190"/>
    </source>
</evidence>
<evidence type="ECO:0000256" key="19">
    <source>
        <dbReference type="ARBA" id="ARBA00067387"/>
    </source>
</evidence>
<evidence type="ECO:0000256" key="13">
    <source>
        <dbReference type="ARBA" id="ARBA00023134"/>
    </source>
</evidence>
<evidence type="ECO:0000259" key="21">
    <source>
        <dbReference type="Pfam" id="PF00483"/>
    </source>
</evidence>
<dbReference type="InterPro" id="IPR001538">
    <property type="entry name" value="Man6P_isomerase-2_C"/>
</dbReference>
<dbReference type="Proteomes" id="UP000307510">
    <property type="component" value="Unassembled WGS sequence"/>
</dbReference>
<dbReference type="Pfam" id="PF01050">
    <property type="entry name" value="MannoseP_isomer"/>
    <property type="match status" value="1"/>
</dbReference>
<evidence type="ECO:0000256" key="12">
    <source>
        <dbReference type="ARBA" id="ARBA00022841"/>
    </source>
</evidence>
<organism evidence="24 25">
    <name type="scientific">Pseudomonas nitroreducens</name>
    <dbReference type="NCBI Taxonomy" id="46680"/>
    <lineage>
        <taxon>Bacteria</taxon>
        <taxon>Pseudomonadati</taxon>
        <taxon>Pseudomonadota</taxon>
        <taxon>Gammaproteobacteria</taxon>
        <taxon>Pseudomonadales</taxon>
        <taxon>Pseudomonadaceae</taxon>
        <taxon>Pseudomonas</taxon>
    </lineage>
</organism>
<comment type="cofactor">
    <cofactor evidence="2">
        <name>Co(2+)</name>
        <dbReference type="ChEBI" id="CHEBI:48828"/>
    </cofactor>
</comment>
<dbReference type="UniPathway" id="UPA00126">
    <property type="reaction ID" value="UER00930"/>
</dbReference>
<comment type="pathway">
    <text evidence="3">Nucleotide-sugar biosynthesis; GDP-alpha-D-mannose biosynthesis; alpha-D-mannose 1-phosphate from D-fructose 6-phosphate: step 1/2.</text>
</comment>
<keyword evidence="10 24" id="KW-0548">Nucleotidyltransferase</keyword>
<evidence type="ECO:0000256" key="6">
    <source>
        <dbReference type="ARBA" id="ARBA00011245"/>
    </source>
</evidence>
<dbReference type="GO" id="GO:0004475">
    <property type="term" value="F:mannose-1-phosphate guanylyltransferase (GTP) activity"/>
    <property type="evidence" value="ECO:0007669"/>
    <property type="project" value="UniProtKB-EC"/>
</dbReference>
<dbReference type="EMBL" id="VASG01000007">
    <property type="protein sequence ID" value="TLP70991.1"/>
    <property type="molecule type" value="Genomic_DNA"/>
</dbReference>
<keyword evidence="15" id="KW-0511">Multifunctional enzyme</keyword>
<keyword evidence="12" id="KW-0016">Alginate biosynthesis</keyword>
<dbReference type="EC" id="5.3.1.8" evidence="7"/>
<feature type="domain" description="MannoseP isomerase/GMP-like beta-helix" evidence="23">
    <location>
        <begin position="292"/>
        <end position="346"/>
    </location>
</feature>
<dbReference type="InterPro" id="IPR005835">
    <property type="entry name" value="NTP_transferase_dom"/>
</dbReference>
<dbReference type="EC" id="2.7.7.13" evidence="8"/>
<dbReference type="NCBIfam" id="TIGR01479">
    <property type="entry name" value="GMP_PMI"/>
    <property type="match status" value="1"/>
</dbReference>
<evidence type="ECO:0000256" key="9">
    <source>
        <dbReference type="ARBA" id="ARBA00022679"/>
    </source>
</evidence>
<evidence type="ECO:0000259" key="22">
    <source>
        <dbReference type="Pfam" id="PF01050"/>
    </source>
</evidence>
<dbReference type="PANTHER" id="PTHR46390">
    <property type="entry name" value="MANNOSE-1-PHOSPHATE GUANYLYLTRANSFERASE"/>
    <property type="match status" value="1"/>
</dbReference>
<evidence type="ECO:0000256" key="8">
    <source>
        <dbReference type="ARBA" id="ARBA00012387"/>
    </source>
</evidence>
<dbReference type="InterPro" id="IPR006375">
    <property type="entry name" value="Man1P_GuaTrfase/Man6P_Isoase"/>
</dbReference>
<evidence type="ECO:0000259" key="23">
    <source>
        <dbReference type="Pfam" id="PF22640"/>
    </source>
</evidence>
<dbReference type="GO" id="GO:0009298">
    <property type="term" value="P:GDP-mannose biosynthetic process"/>
    <property type="evidence" value="ECO:0007669"/>
    <property type="project" value="UniProtKB-UniPathway"/>
</dbReference>
<dbReference type="CDD" id="cd02213">
    <property type="entry name" value="cupin_PMI_typeII_C"/>
    <property type="match status" value="1"/>
</dbReference>
<dbReference type="PANTHER" id="PTHR46390:SF1">
    <property type="entry name" value="MANNOSE-1-PHOSPHATE GUANYLYLTRANSFERASE"/>
    <property type="match status" value="1"/>
</dbReference>
<evidence type="ECO:0000256" key="17">
    <source>
        <dbReference type="ARBA" id="ARBA00047343"/>
    </source>
</evidence>
<feature type="domain" description="Nucleotidyl transferase" evidence="21">
    <location>
        <begin position="3"/>
        <end position="285"/>
    </location>
</feature>
<dbReference type="Pfam" id="PF00483">
    <property type="entry name" value="NTP_transferase"/>
    <property type="match status" value="1"/>
</dbReference>
<name>A0A5R8ZX77_PSENT</name>
<protein>
    <recommendedName>
        <fullName evidence="19">Alginate biosynthesis protein AlgA</fullName>
        <ecNumber evidence="8">2.7.7.13</ecNumber>
        <ecNumber evidence="7">5.3.1.8</ecNumber>
    </recommendedName>
</protein>
<comment type="subunit">
    <text evidence="6">Monomer.</text>
</comment>
<comment type="catalytic activity">
    <reaction evidence="17">
        <text>alpha-D-mannose 1-phosphate + GTP + H(+) = GDP-alpha-D-mannose + diphosphate</text>
        <dbReference type="Rhea" id="RHEA:15229"/>
        <dbReference type="ChEBI" id="CHEBI:15378"/>
        <dbReference type="ChEBI" id="CHEBI:33019"/>
        <dbReference type="ChEBI" id="CHEBI:37565"/>
        <dbReference type="ChEBI" id="CHEBI:57527"/>
        <dbReference type="ChEBI" id="CHEBI:58409"/>
        <dbReference type="EC" id="2.7.7.13"/>
    </reaction>
</comment>
<evidence type="ECO:0000256" key="11">
    <source>
        <dbReference type="ARBA" id="ARBA00022741"/>
    </source>
</evidence>
<dbReference type="InterPro" id="IPR051161">
    <property type="entry name" value="Mannose-6P_isomerase_type2"/>
</dbReference>
<dbReference type="Pfam" id="PF22640">
    <property type="entry name" value="ManC_GMP_beta-helix"/>
    <property type="match status" value="1"/>
</dbReference>
<keyword evidence="16" id="KW-0170">Cobalt</keyword>
<evidence type="ECO:0000256" key="7">
    <source>
        <dbReference type="ARBA" id="ARBA00011956"/>
    </source>
</evidence>
<keyword evidence="14 24" id="KW-0413">Isomerase</keyword>
<accession>A0A5R8ZX77</accession>
<dbReference type="SUPFAM" id="SSF53448">
    <property type="entry name" value="Nucleotide-diphospho-sugar transferases"/>
    <property type="match status" value="1"/>
</dbReference>
<evidence type="ECO:0000313" key="24">
    <source>
        <dbReference type="EMBL" id="TLP70991.1"/>
    </source>
</evidence>
<evidence type="ECO:0000256" key="15">
    <source>
        <dbReference type="ARBA" id="ARBA00023268"/>
    </source>
</evidence>
<dbReference type="FunFam" id="2.60.120.10:FF:000032">
    <property type="entry name" value="Mannose-1-phosphate guanylyltransferase/mannose-6-phosphate isomerase"/>
    <property type="match status" value="1"/>
</dbReference>
<dbReference type="GO" id="GO:0004476">
    <property type="term" value="F:mannose-6-phosphate isomerase activity"/>
    <property type="evidence" value="ECO:0007669"/>
    <property type="project" value="UniProtKB-EC"/>
</dbReference>
<evidence type="ECO:0000256" key="5">
    <source>
        <dbReference type="ARBA" id="ARBA00006115"/>
    </source>
</evidence>
<keyword evidence="13" id="KW-0342">GTP-binding</keyword>
<evidence type="ECO:0000256" key="10">
    <source>
        <dbReference type="ARBA" id="ARBA00022695"/>
    </source>
</evidence>
<dbReference type="GO" id="GO:0042121">
    <property type="term" value="P:alginic acid biosynthetic process"/>
    <property type="evidence" value="ECO:0007669"/>
    <property type="project" value="UniProtKB-KW"/>
</dbReference>
<reference evidence="25" key="2">
    <citation type="submission" date="2019-06" db="EMBL/GenBank/DDBJ databases">
        <title>AzeR, a transcriptional regulator that responds to azelaic acid in Pseudomonas nitroreducens.</title>
        <authorList>
            <person name="Bez C."/>
            <person name="Javvadi S.G."/>
            <person name="Bertani I."/>
            <person name="Devescovi G."/>
            <person name="Studholme D.J."/>
            <person name="Geller A."/>
            <person name="Levy A."/>
            <person name="Venturi V."/>
        </authorList>
    </citation>
    <scope>NUCLEOTIDE SEQUENCE [LARGE SCALE GENOMIC DNA]</scope>
    <source>
        <strain evidence="25">DSM 9128</strain>
    </source>
</reference>
<evidence type="ECO:0000256" key="2">
    <source>
        <dbReference type="ARBA" id="ARBA00001941"/>
    </source>
</evidence>
<comment type="catalytic activity">
    <reaction evidence="1">
        <text>D-mannose 6-phosphate = D-fructose 6-phosphate</text>
        <dbReference type="Rhea" id="RHEA:12356"/>
        <dbReference type="ChEBI" id="CHEBI:58735"/>
        <dbReference type="ChEBI" id="CHEBI:61527"/>
        <dbReference type="EC" id="5.3.1.8"/>
    </reaction>
</comment>
<evidence type="ECO:0000256" key="3">
    <source>
        <dbReference type="ARBA" id="ARBA00004666"/>
    </source>
</evidence>
<reference evidence="24 25" key="1">
    <citation type="submission" date="2019-05" db="EMBL/GenBank/DDBJ databases">
        <authorList>
            <person name="Moore K."/>
            <person name="O'Neill P."/>
            <person name="Farbos A."/>
            <person name="Studholme D.J."/>
        </authorList>
    </citation>
    <scope>NUCLEOTIDE SEQUENCE [LARGE SCALE GENOMIC DNA]</scope>
    <source>
        <strain evidence="24 25">DSM 9128</strain>
    </source>
</reference>
<dbReference type="Gene3D" id="2.60.120.10">
    <property type="entry name" value="Jelly Rolls"/>
    <property type="match status" value="1"/>
</dbReference>
<comment type="function">
    <text evidence="18">Produces a precursor for alginate polymerization. The alginate layer provides a protective barrier against host immune defenses and antibiotics.</text>
</comment>
<feature type="domain" description="Mannose-6-phosphate isomerase type II C-terminal" evidence="22">
    <location>
        <begin position="350"/>
        <end position="464"/>
    </location>
</feature>
<evidence type="ECO:0000256" key="14">
    <source>
        <dbReference type="ARBA" id="ARBA00023235"/>
    </source>
</evidence>
<keyword evidence="11" id="KW-0547">Nucleotide-binding</keyword>
<evidence type="ECO:0000313" key="25">
    <source>
        <dbReference type="Proteomes" id="UP000307510"/>
    </source>
</evidence>
<dbReference type="FunFam" id="3.90.550.10:FF:000046">
    <property type="entry name" value="Mannose-1-phosphate guanylyltransferase (GDP)"/>
    <property type="match status" value="1"/>
</dbReference>
<dbReference type="RefSeq" id="WP_138216123.1">
    <property type="nucleotide sequence ID" value="NZ_VASG01000007.1"/>
</dbReference>
<proteinExistence type="inferred from homology"/>
<evidence type="ECO:0000256" key="16">
    <source>
        <dbReference type="ARBA" id="ARBA00023285"/>
    </source>
</evidence>
<dbReference type="SUPFAM" id="SSF51182">
    <property type="entry name" value="RmlC-like cupins"/>
    <property type="match status" value="1"/>
</dbReference>
<sequence>MIPVILSGGSGSRLWPLSRKQYPKQFLALTGEHTLFQQTLERLVFEGMEPPVVVSNQEHRFIVQEQLEALSLKTQSILLEPFGRNTAPAVAIAAMKLMAEGRDELLLILPADHVIEDQRAFQRALALATNAAEKGEMVLFGVPADRPETGYGYIKSGDERGLPDGVIRVERFVEKPDEARAQQFVEEGGYFWNSGMFLFRASRFLEELKKHDADIYDTCLLALERSQHDGELINIDAATFECCPDNSIDYAVMEKTRRACVVPLAAGWNDVGSWSSIWEVHDKDADGNVTMGDVVVHDSHNCLVHGNGKLVSVVGLEDIVVVETKDAMMIAHKDRVQDVKKVVNQLDAAGRSETQNHCQVYRPWGSYDSVDMGGRFQVKHITVKPGARLSLQMHHHRAEHWIVVSGTAQVTCDDNTFLLTENQSTYIPIASVHRLANPGKIPLEIIEVQSGSYLGEDDIERLEDVYGRTTENVELRAVVR</sequence>
<comment type="pathway">
    <text evidence="4">Nucleotide-sugar biosynthesis; GDP-alpha-D-mannose biosynthesis; GDP-alpha-D-mannose from alpha-D-mannose 1-phosphate (GTP route): step 1/1.</text>
</comment>
<dbReference type="InterPro" id="IPR014710">
    <property type="entry name" value="RmlC-like_jellyroll"/>
</dbReference>
<comment type="caution">
    <text evidence="24">The sequence shown here is derived from an EMBL/GenBank/DDBJ whole genome shotgun (WGS) entry which is preliminary data.</text>
</comment>
<dbReference type="PROSITE" id="PS00018">
    <property type="entry name" value="EF_HAND_1"/>
    <property type="match status" value="1"/>
</dbReference>
<dbReference type="Gene3D" id="3.90.550.10">
    <property type="entry name" value="Spore Coat Polysaccharide Biosynthesis Protein SpsA, Chain A"/>
    <property type="match status" value="1"/>
</dbReference>
<dbReference type="InterPro" id="IPR018247">
    <property type="entry name" value="EF_Hand_1_Ca_BS"/>
</dbReference>
<evidence type="ECO:0000256" key="1">
    <source>
        <dbReference type="ARBA" id="ARBA00000757"/>
    </source>
</evidence>
<dbReference type="InterPro" id="IPR054566">
    <property type="entry name" value="ManC/GMP-like_b-helix"/>
</dbReference>
<dbReference type="InterPro" id="IPR049577">
    <property type="entry name" value="GMPP_N"/>
</dbReference>